<evidence type="ECO:0000313" key="1">
    <source>
        <dbReference type="EMBL" id="SVD52621.1"/>
    </source>
</evidence>
<dbReference type="AlphaFoldDB" id="A0A382W3B2"/>
<accession>A0A382W3B2</accession>
<protein>
    <submittedName>
        <fullName evidence="1">Uncharacterized protein</fullName>
    </submittedName>
</protein>
<organism evidence="1">
    <name type="scientific">marine metagenome</name>
    <dbReference type="NCBI Taxonomy" id="408172"/>
    <lineage>
        <taxon>unclassified sequences</taxon>
        <taxon>metagenomes</taxon>
        <taxon>ecological metagenomes</taxon>
    </lineage>
</organism>
<proteinExistence type="predicted"/>
<reference evidence="1" key="1">
    <citation type="submission" date="2018-05" db="EMBL/GenBank/DDBJ databases">
        <authorList>
            <person name="Lanie J.A."/>
            <person name="Ng W.-L."/>
            <person name="Kazmierczak K.M."/>
            <person name="Andrzejewski T.M."/>
            <person name="Davidsen T.M."/>
            <person name="Wayne K.J."/>
            <person name="Tettelin H."/>
            <person name="Glass J.I."/>
            <person name="Rusch D."/>
            <person name="Podicherti R."/>
            <person name="Tsui H.-C.T."/>
            <person name="Winkler M.E."/>
        </authorList>
    </citation>
    <scope>NUCLEOTIDE SEQUENCE</scope>
</reference>
<dbReference type="EMBL" id="UINC01156290">
    <property type="protein sequence ID" value="SVD52621.1"/>
    <property type="molecule type" value="Genomic_DNA"/>
</dbReference>
<sequence>MTLMSTDKQATVMNSESVIILDPLSEV</sequence>
<gene>
    <name evidence="1" type="ORF">METZ01_LOCUS405475</name>
</gene>
<name>A0A382W3B2_9ZZZZ</name>